<dbReference type="InterPro" id="IPR000182">
    <property type="entry name" value="GNAT_dom"/>
</dbReference>
<dbReference type="PANTHER" id="PTHR43610">
    <property type="entry name" value="BLL6696 PROTEIN"/>
    <property type="match status" value="1"/>
</dbReference>
<keyword evidence="2" id="KW-0808">Transferase</keyword>
<dbReference type="GO" id="GO:0016747">
    <property type="term" value="F:acyltransferase activity, transferring groups other than amino-acyl groups"/>
    <property type="evidence" value="ECO:0007669"/>
    <property type="project" value="InterPro"/>
</dbReference>
<sequence>MRIEPVTLEGRRVRMEPLSLDRHFPGLAAIGLDPDLWRWTLNVVATEEALRDYLQAALAEQSQGRSLPFATVDRASGSVAGSTRFGNIEPTHRKVEIGWTWVGRAFQRTHVNTEAKYLMLRHAFETWGCVRVELKTNALNTRSRTAMLRVGCIEEGVMRRHMISDTGVARDTVYYSIIAEQWPAVKERLERMMA</sequence>
<dbReference type="InterPro" id="IPR016181">
    <property type="entry name" value="Acyl_CoA_acyltransferase"/>
</dbReference>
<dbReference type="PANTHER" id="PTHR43610:SF1">
    <property type="entry name" value="N-ACETYLTRANSFERASE DOMAIN-CONTAINING PROTEIN"/>
    <property type="match status" value="1"/>
</dbReference>
<dbReference type="Proteomes" id="UP000316609">
    <property type="component" value="Unassembled WGS sequence"/>
</dbReference>
<dbReference type="SUPFAM" id="SSF55729">
    <property type="entry name" value="Acyl-CoA N-acyltransferases (Nat)"/>
    <property type="match status" value="1"/>
</dbReference>
<gene>
    <name evidence="2" type="ORF">E6K78_08945</name>
</gene>
<feature type="domain" description="N-acetyltransferase" evidence="1">
    <location>
        <begin position="12"/>
        <end position="152"/>
    </location>
</feature>
<evidence type="ECO:0000313" key="2">
    <source>
        <dbReference type="EMBL" id="TMQ64579.1"/>
    </source>
</evidence>
<dbReference type="AlphaFoldDB" id="A0A538TLR3"/>
<comment type="caution">
    <text evidence="2">The sequence shown here is derived from an EMBL/GenBank/DDBJ whole genome shotgun (WGS) entry which is preliminary data.</text>
</comment>
<evidence type="ECO:0000313" key="3">
    <source>
        <dbReference type="Proteomes" id="UP000316609"/>
    </source>
</evidence>
<reference evidence="2 3" key="1">
    <citation type="journal article" date="2019" name="Nat. Microbiol.">
        <title>Mediterranean grassland soil C-N compound turnover is dependent on rainfall and depth, and is mediated by genomically divergent microorganisms.</title>
        <authorList>
            <person name="Diamond S."/>
            <person name="Andeer P.F."/>
            <person name="Li Z."/>
            <person name="Crits-Christoph A."/>
            <person name="Burstein D."/>
            <person name="Anantharaman K."/>
            <person name="Lane K.R."/>
            <person name="Thomas B.C."/>
            <person name="Pan C."/>
            <person name="Northen T.R."/>
            <person name="Banfield J.F."/>
        </authorList>
    </citation>
    <scope>NUCLEOTIDE SEQUENCE [LARGE SCALE GENOMIC DNA]</scope>
    <source>
        <strain evidence="2">WS_8</strain>
    </source>
</reference>
<evidence type="ECO:0000259" key="1">
    <source>
        <dbReference type="Pfam" id="PF13302"/>
    </source>
</evidence>
<dbReference type="Gene3D" id="3.40.630.30">
    <property type="match status" value="1"/>
</dbReference>
<accession>A0A538TLR3</accession>
<dbReference type="EMBL" id="VBOY01000083">
    <property type="protein sequence ID" value="TMQ64579.1"/>
    <property type="molecule type" value="Genomic_DNA"/>
</dbReference>
<organism evidence="2 3">
    <name type="scientific">Eiseniibacteriota bacterium</name>
    <dbReference type="NCBI Taxonomy" id="2212470"/>
    <lineage>
        <taxon>Bacteria</taxon>
        <taxon>Candidatus Eiseniibacteriota</taxon>
    </lineage>
</organism>
<name>A0A538TLR3_UNCEI</name>
<dbReference type="Pfam" id="PF13302">
    <property type="entry name" value="Acetyltransf_3"/>
    <property type="match status" value="1"/>
</dbReference>
<protein>
    <submittedName>
        <fullName evidence="2">GNAT family N-acetyltransferase</fullName>
    </submittedName>
</protein>
<proteinExistence type="predicted"/>